<evidence type="ECO:0000259" key="1">
    <source>
        <dbReference type="Pfam" id="PF13456"/>
    </source>
</evidence>
<dbReference type="Proteomes" id="UP000290289">
    <property type="component" value="Chromosome 4"/>
</dbReference>
<dbReference type="PANTHER" id="PTHR46238:SF8">
    <property type="entry name" value="ENDONUCLEASE_EXONUCLEASE_PHOSPHATASE DOMAIN-CONTAINING PROTEIN"/>
    <property type="match status" value="1"/>
</dbReference>
<reference evidence="2 3" key="1">
    <citation type="submission" date="2018-10" db="EMBL/GenBank/DDBJ databases">
        <title>A high-quality apple genome assembly.</title>
        <authorList>
            <person name="Hu J."/>
        </authorList>
    </citation>
    <scope>NUCLEOTIDE SEQUENCE [LARGE SCALE GENOMIC DNA]</scope>
    <source>
        <strain evidence="3">cv. HFTH1</strain>
        <tissue evidence="2">Young leaf</tissue>
    </source>
</reference>
<dbReference type="InterPro" id="IPR044730">
    <property type="entry name" value="RNase_H-like_dom_plant"/>
</dbReference>
<feature type="domain" description="RNase H type-1" evidence="1">
    <location>
        <begin position="60"/>
        <end position="138"/>
    </location>
</feature>
<dbReference type="GO" id="GO:0004523">
    <property type="term" value="F:RNA-DNA hybrid ribonuclease activity"/>
    <property type="evidence" value="ECO:0007669"/>
    <property type="project" value="InterPro"/>
</dbReference>
<dbReference type="EMBL" id="RDQH01000330">
    <property type="protein sequence ID" value="RXI01174.1"/>
    <property type="molecule type" value="Genomic_DNA"/>
</dbReference>
<proteinExistence type="predicted"/>
<evidence type="ECO:0000313" key="2">
    <source>
        <dbReference type="EMBL" id="RXI01174.1"/>
    </source>
</evidence>
<dbReference type="InterPro" id="IPR002156">
    <property type="entry name" value="RNaseH_domain"/>
</dbReference>
<dbReference type="InterPro" id="IPR036397">
    <property type="entry name" value="RNaseH_sf"/>
</dbReference>
<dbReference type="GO" id="GO:0003676">
    <property type="term" value="F:nucleic acid binding"/>
    <property type="evidence" value="ECO:0007669"/>
    <property type="project" value="InterPro"/>
</dbReference>
<sequence>MKWKSASGVLCDRRMLLKLKGKFYRTAIRSAMLYGTECWAVKHQHIHKMGAAEMRMLRWSCRAIRYALQFCITDGIDNIIIEMDTKNVCQMINKAVDADANLEGILHGIWSALNSLGSAKVAYGHRESNRVAHAVASYVFRNGGSHYWGSHWS</sequence>
<evidence type="ECO:0000313" key="3">
    <source>
        <dbReference type="Proteomes" id="UP000290289"/>
    </source>
</evidence>
<gene>
    <name evidence="2" type="ORF">DVH24_001408</name>
</gene>
<dbReference type="CDD" id="cd06222">
    <property type="entry name" value="RNase_H_like"/>
    <property type="match status" value="1"/>
</dbReference>
<dbReference type="PANTHER" id="PTHR46238">
    <property type="entry name" value="REVERSE TRANSCRIPTASE DOMAIN-CONTAINING PROTEIN"/>
    <property type="match status" value="1"/>
</dbReference>
<dbReference type="Gene3D" id="3.30.420.10">
    <property type="entry name" value="Ribonuclease H-like superfamily/Ribonuclease H"/>
    <property type="match status" value="1"/>
</dbReference>
<comment type="caution">
    <text evidence="2">The sequence shown here is derived from an EMBL/GenBank/DDBJ whole genome shotgun (WGS) entry which is preliminary data.</text>
</comment>
<dbReference type="AlphaFoldDB" id="A0A498K4H1"/>
<name>A0A498K4H1_MALDO</name>
<organism evidence="2 3">
    <name type="scientific">Malus domestica</name>
    <name type="common">Apple</name>
    <name type="synonym">Pyrus malus</name>
    <dbReference type="NCBI Taxonomy" id="3750"/>
    <lineage>
        <taxon>Eukaryota</taxon>
        <taxon>Viridiplantae</taxon>
        <taxon>Streptophyta</taxon>
        <taxon>Embryophyta</taxon>
        <taxon>Tracheophyta</taxon>
        <taxon>Spermatophyta</taxon>
        <taxon>Magnoliopsida</taxon>
        <taxon>eudicotyledons</taxon>
        <taxon>Gunneridae</taxon>
        <taxon>Pentapetalae</taxon>
        <taxon>rosids</taxon>
        <taxon>fabids</taxon>
        <taxon>Rosales</taxon>
        <taxon>Rosaceae</taxon>
        <taxon>Amygdaloideae</taxon>
        <taxon>Maleae</taxon>
        <taxon>Malus</taxon>
    </lineage>
</organism>
<protein>
    <recommendedName>
        <fullName evidence="1">RNase H type-1 domain-containing protein</fullName>
    </recommendedName>
</protein>
<accession>A0A498K4H1</accession>
<keyword evidence="3" id="KW-1185">Reference proteome</keyword>
<dbReference type="Pfam" id="PF13456">
    <property type="entry name" value="RVT_3"/>
    <property type="match status" value="1"/>
</dbReference>